<dbReference type="GO" id="GO:0008270">
    <property type="term" value="F:zinc ion binding"/>
    <property type="evidence" value="ECO:0007669"/>
    <property type="project" value="InterPro"/>
</dbReference>
<dbReference type="Gene3D" id="3.30.310.20">
    <property type="entry name" value="DNA-3-methyladenine glycosylase AlkA, N-terminal domain"/>
    <property type="match status" value="1"/>
</dbReference>
<dbReference type="InterPro" id="IPR010316">
    <property type="entry name" value="AlkA_N"/>
</dbReference>
<evidence type="ECO:0000313" key="13">
    <source>
        <dbReference type="Proteomes" id="UP000313849"/>
    </source>
</evidence>
<dbReference type="SMART" id="SM00342">
    <property type="entry name" value="HTH_ARAC"/>
    <property type="match status" value="1"/>
</dbReference>
<dbReference type="InterPro" id="IPR051912">
    <property type="entry name" value="Alkylbase_DNA_Glycosylase/TA"/>
</dbReference>
<name>A0A5C5BBH1_9MICO</name>
<keyword evidence="9" id="KW-0234">DNA repair</keyword>
<dbReference type="InterPro" id="IPR018060">
    <property type="entry name" value="HTH_AraC"/>
</dbReference>
<gene>
    <name evidence="12" type="ORF">FH969_07105</name>
</gene>
<dbReference type="InterPro" id="IPR003265">
    <property type="entry name" value="HhH-GPD_domain"/>
</dbReference>
<dbReference type="Gene3D" id="3.40.10.10">
    <property type="entry name" value="DNA Methylphosphotriester Repair Domain"/>
    <property type="match status" value="1"/>
</dbReference>
<dbReference type="Pfam" id="PF12833">
    <property type="entry name" value="HTH_18"/>
    <property type="match status" value="1"/>
</dbReference>
<dbReference type="Pfam" id="PF02805">
    <property type="entry name" value="Ada_Zn_binding"/>
    <property type="match status" value="1"/>
</dbReference>
<sequence>MHLPLDPTSAYGAVAGRDARWDGRLYLGVVTTGIYCRPSCPARTPRPENCQYFPTVAAAVAAGFRACRRCRPDSLPGSRHWDARGDLVSRAVQLISGGALDDGGVPGLARRLAVSERHLTRMLVAEVGAGPLALGRTRRAHTARLLIEQTTMPLADVAFAAGFGSIRQFNDVMRAEFGCAPRTFRRPQAVAGSGRSPSGRAVGAAVDPGDRVGVGPASLVLRLAYRPPLALVPLRRTLTAHAVAGVEALVGTAHWRVVDAPGGPAVVRLSLTGGEDAPDTPGTRDAAAHHARDLPHHLTVTVRPADLADLMLVVARVRRWLDLDADPVQVGEHLRDAPLVGDLVARRPGLRVPGVPDGAELAVCAVLGQQVSLAVARTFQGRIARAFGTPVTGGGPADVAAERAAQGAASEHAQAHDGERPPTDLVTFPRASVLAEAGPQAIRDAANLTQARARAVHAVATALADGLTLEPGVDVAATRSALLALPGIGPWTTDYLTLRALRDPDAFMPSDLVLRKALAARTGVELGKVTSAVAEGLSAPWRPWRSYALQHLWTAEVYA</sequence>
<evidence type="ECO:0000256" key="8">
    <source>
        <dbReference type="ARBA" id="ARBA00023163"/>
    </source>
</evidence>
<dbReference type="EC" id="3.2.2.21" evidence="3"/>
<dbReference type="GO" id="GO:0043916">
    <property type="term" value="F:DNA-7-methylguanine glycosylase activity"/>
    <property type="evidence" value="ECO:0007669"/>
    <property type="project" value="TreeGrafter"/>
</dbReference>
<protein>
    <recommendedName>
        <fullName evidence="3">DNA-3-methyladenine glycosylase II</fullName>
        <ecNumber evidence="3">3.2.2.21</ecNumber>
    </recommendedName>
</protein>
<feature type="compositionally biased region" description="Basic and acidic residues" evidence="10">
    <location>
        <begin position="413"/>
        <end position="422"/>
    </location>
</feature>
<dbReference type="Proteomes" id="UP000313849">
    <property type="component" value="Unassembled WGS sequence"/>
</dbReference>
<dbReference type="InterPro" id="IPR004026">
    <property type="entry name" value="Ada_DNA_repair_Zn-bd"/>
</dbReference>
<dbReference type="SMART" id="SM01009">
    <property type="entry name" value="AlkA_N"/>
    <property type="match status" value="1"/>
</dbReference>
<dbReference type="SMART" id="SM00478">
    <property type="entry name" value="ENDO3c"/>
    <property type="match status" value="1"/>
</dbReference>
<evidence type="ECO:0000256" key="10">
    <source>
        <dbReference type="SAM" id="MobiDB-lite"/>
    </source>
</evidence>
<dbReference type="InterPro" id="IPR035451">
    <property type="entry name" value="Ada-like_dom_sf"/>
</dbReference>
<evidence type="ECO:0000256" key="1">
    <source>
        <dbReference type="ARBA" id="ARBA00000086"/>
    </source>
</evidence>
<dbReference type="GO" id="GO:0005737">
    <property type="term" value="C:cytoplasm"/>
    <property type="evidence" value="ECO:0007669"/>
    <property type="project" value="TreeGrafter"/>
</dbReference>
<dbReference type="Gene3D" id="1.10.340.30">
    <property type="entry name" value="Hypothetical protein, domain 2"/>
    <property type="match status" value="1"/>
</dbReference>
<dbReference type="GO" id="GO:0008168">
    <property type="term" value="F:methyltransferase activity"/>
    <property type="evidence" value="ECO:0007669"/>
    <property type="project" value="UniProtKB-KW"/>
</dbReference>
<keyword evidence="4" id="KW-0489">Methyltransferase</keyword>
<dbReference type="GO" id="GO:0032993">
    <property type="term" value="C:protein-DNA complex"/>
    <property type="evidence" value="ECO:0007669"/>
    <property type="project" value="TreeGrafter"/>
</dbReference>
<evidence type="ECO:0000313" key="12">
    <source>
        <dbReference type="EMBL" id="TNU74875.1"/>
    </source>
</evidence>
<dbReference type="GO" id="GO:0006307">
    <property type="term" value="P:DNA alkylation repair"/>
    <property type="evidence" value="ECO:0007669"/>
    <property type="project" value="TreeGrafter"/>
</dbReference>
<dbReference type="PANTHER" id="PTHR43003">
    <property type="entry name" value="DNA-3-METHYLADENINE GLYCOSYLASE"/>
    <property type="match status" value="1"/>
</dbReference>
<dbReference type="Gene3D" id="1.10.1670.10">
    <property type="entry name" value="Helix-hairpin-Helix base-excision DNA repair enzymes (C-terminal)"/>
    <property type="match status" value="1"/>
</dbReference>
<dbReference type="PROSITE" id="PS01124">
    <property type="entry name" value="HTH_ARAC_FAMILY_2"/>
    <property type="match status" value="1"/>
</dbReference>
<comment type="cofactor">
    <cofactor evidence="2">
        <name>Zn(2+)</name>
        <dbReference type="ChEBI" id="CHEBI:29105"/>
    </cofactor>
</comment>
<keyword evidence="6" id="KW-0805">Transcription regulation</keyword>
<dbReference type="InterPro" id="IPR011257">
    <property type="entry name" value="DNA_glycosylase"/>
</dbReference>
<proteinExistence type="predicted"/>
<dbReference type="RefSeq" id="WP_139986630.1">
    <property type="nucleotide sequence ID" value="NZ_VENP01000020.1"/>
</dbReference>
<keyword evidence="13" id="KW-1185">Reference proteome</keyword>
<dbReference type="SUPFAM" id="SSF55945">
    <property type="entry name" value="TATA-box binding protein-like"/>
    <property type="match status" value="1"/>
</dbReference>
<dbReference type="GO" id="GO:0032259">
    <property type="term" value="P:methylation"/>
    <property type="evidence" value="ECO:0007669"/>
    <property type="project" value="UniProtKB-KW"/>
</dbReference>
<dbReference type="GO" id="GO:0003700">
    <property type="term" value="F:DNA-binding transcription factor activity"/>
    <property type="evidence" value="ECO:0007669"/>
    <property type="project" value="InterPro"/>
</dbReference>
<keyword evidence="4" id="KW-0808">Transferase</keyword>
<evidence type="ECO:0000256" key="3">
    <source>
        <dbReference type="ARBA" id="ARBA00012000"/>
    </source>
</evidence>
<feature type="domain" description="HTH araC/xylS-type" evidence="11">
    <location>
        <begin position="89"/>
        <end position="187"/>
    </location>
</feature>
<dbReference type="Gene3D" id="1.10.10.60">
    <property type="entry name" value="Homeodomain-like"/>
    <property type="match status" value="1"/>
</dbReference>
<keyword evidence="8" id="KW-0804">Transcription</keyword>
<evidence type="ECO:0000256" key="2">
    <source>
        <dbReference type="ARBA" id="ARBA00001947"/>
    </source>
</evidence>
<dbReference type="SUPFAM" id="SSF46689">
    <property type="entry name" value="Homeodomain-like"/>
    <property type="match status" value="1"/>
</dbReference>
<dbReference type="SUPFAM" id="SSF48150">
    <property type="entry name" value="DNA-glycosylase"/>
    <property type="match status" value="1"/>
</dbReference>
<evidence type="ECO:0000256" key="9">
    <source>
        <dbReference type="ARBA" id="ARBA00023204"/>
    </source>
</evidence>
<keyword evidence="5" id="KW-0227">DNA damage</keyword>
<evidence type="ECO:0000256" key="7">
    <source>
        <dbReference type="ARBA" id="ARBA00023159"/>
    </source>
</evidence>
<dbReference type="GO" id="GO:0032131">
    <property type="term" value="F:alkylated DNA binding"/>
    <property type="evidence" value="ECO:0007669"/>
    <property type="project" value="TreeGrafter"/>
</dbReference>
<dbReference type="InterPro" id="IPR037046">
    <property type="entry name" value="AlkA_N_sf"/>
</dbReference>
<feature type="region of interest" description="Disordered" evidence="10">
    <location>
        <begin position="404"/>
        <end position="423"/>
    </location>
</feature>
<evidence type="ECO:0000256" key="6">
    <source>
        <dbReference type="ARBA" id="ARBA00023015"/>
    </source>
</evidence>
<evidence type="ECO:0000259" key="11">
    <source>
        <dbReference type="PROSITE" id="PS01124"/>
    </source>
</evidence>
<dbReference type="InterPro" id="IPR023170">
    <property type="entry name" value="HhH_base_excis_C"/>
</dbReference>
<dbReference type="SUPFAM" id="SSF57884">
    <property type="entry name" value="Ada DNA repair protein, N-terminal domain (N-Ada 10)"/>
    <property type="match status" value="1"/>
</dbReference>
<dbReference type="InterPro" id="IPR009057">
    <property type="entry name" value="Homeodomain-like_sf"/>
</dbReference>
<accession>A0A5C5BBH1</accession>
<reference evidence="12 13" key="1">
    <citation type="submission" date="2019-06" db="EMBL/GenBank/DDBJ databases">
        <title>Draft genome sequence of Miniimonas arenae KCTC 19750T isolated from sea sand.</title>
        <authorList>
            <person name="Park S.-J."/>
        </authorList>
    </citation>
    <scope>NUCLEOTIDE SEQUENCE [LARGE SCALE GENOMIC DNA]</scope>
    <source>
        <strain evidence="12 13">KCTC 19750</strain>
    </source>
</reference>
<dbReference type="AlphaFoldDB" id="A0A5C5BBH1"/>
<organism evidence="12 13">
    <name type="scientific">Miniimonas arenae</name>
    <dbReference type="NCBI Taxonomy" id="676201"/>
    <lineage>
        <taxon>Bacteria</taxon>
        <taxon>Bacillati</taxon>
        <taxon>Actinomycetota</taxon>
        <taxon>Actinomycetes</taxon>
        <taxon>Micrococcales</taxon>
        <taxon>Beutenbergiaceae</taxon>
        <taxon>Miniimonas</taxon>
    </lineage>
</organism>
<evidence type="ECO:0000256" key="5">
    <source>
        <dbReference type="ARBA" id="ARBA00022763"/>
    </source>
</evidence>
<dbReference type="PANTHER" id="PTHR43003:SF13">
    <property type="entry name" value="DNA-3-METHYLADENINE GLYCOSYLASE 2"/>
    <property type="match status" value="1"/>
</dbReference>
<dbReference type="EMBL" id="VENP01000020">
    <property type="protein sequence ID" value="TNU74875.1"/>
    <property type="molecule type" value="Genomic_DNA"/>
</dbReference>
<dbReference type="GO" id="GO:0006285">
    <property type="term" value="P:base-excision repair, AP site formation"/>
    <property type="evidence" value="ECO:0007669"/>
    <property type="project" value="TreeGrafter"/>
</dbReference>
<dbReference type="GO" id="GO:0043565">
    <property type="term" value="F:sequence-specific DNA binding"/>
    <property type="evidence" value="ECO:0007669"/>
    <property type="project" value="InterPro"/>
</dbReference>
<comment type="catalytic activity">
    <reaction evidence="1">
        <text>Hydrolysis of alkylated DNA, releasing 3-methyladenine, 3-methylguanine, 7-methylguanine and 7-methyladenine.</text>
        <dbReference type="EC" id="3.2.2.21"/>
    </reaction>
</comment>
<dbReference type="OrthoDB" id="9811249at2"/>
<dbReference type="Pfam" id="PF06029">
    <property type="entry name" value="AlkA_N"/>
    <property type="match status" value="1"/>
</dbReference>
<keyword evidence="7" id="KW-0010">Activator</keyword>
<comment type="caution">
    <text evidence="12">The sequence shown here is derived from an EMBL/GenBank/DDBJ whole genome shotgun (WGS) entry which is preliminary data.</text>
</comment>
<dbReference type="GO" id="GO:0008725">
    <property type="term" value="F:DNA-3-methyladenine glycosylase activity"/>
    <property type="evidence" value="ECO:0007669"/>
    <property type="project" value="TreeGrafter"/>
</dbReference>
<evidence type="ECO:0000256" key="4">
    <source>
        <dbReference type="ARBA" id="ARBA00022603"/>
    </source>
</evidence>